<reference evidence="2" key="1">
    <citation type="submission" date="2015-10" db="EMBL/GenBank/DDBJ databases">
        <authorList>
            <person name="Luecker S."/>
            <person name="Luecker S."/>
        </authorList>
    </citation>
    <scope>NUCLEOTIDE SEQUENCE [LARGE SCALE GENOMIC DNA]</scope>
</reference>
<gene>
    <name evidence="1" type="ORF">COMA2_170056</name>
</gene>
<protein>
    <submittedName>
        <fullName evidence="1">ATPase</fullName>
    </submittedName>
</protein>
<dbReference type="RefSeq" id="WP_090895813.1">
    <property type="nucleotide sequence ID" value="NZ_CZPZ01000009.1"/>
</dbReference>
<dbReference type="OrthoDB" id="9813438at2"/>
<dbReference type="Proteomes" id="UP000198736">
    <property type="component" value="Unassembled WGS sequence"/>
</dbReference>
<keyword evidence="2" id="KW-1185">Reference proteome</keyword>
<dbReference type="EMBL" id="CZPZ01000009">
    <property type="protein sequence ID" value="CUS34530.1"/>
    <property type="molecule type" value="Genomic_DNA"/>
</dbReference>
<dbReference type="InterPro" id="IPR036890">
    <property type="entry name" value="HATPase_C_sf"/>
</dbReference>
<dbReference type="Gene3D" id="3.30.565.10">
    <property type="entry name" value="Histidine kinase-like ATPase, C-terminal domain"/>
    <property type="match status" value="1"/>
</dbReference>
<dbReference type="Pfam" id="PF13589">
    <property type="entry name" value="HATPase_c_3"/>
    <property type="match status" value="1"/>
</dbReference>
<accession>A0A0S4LHC1</accession>
<organism evidence="1 2">
    <name type="scientific">Candidatus Nitrospira nitrificans</name>
    <dbReference type="NCBI Taxonomy" id="1742973"/>
    <lineage>
        <taxon>Bacteria</taxon>
        <taxon>Pseudomonadati</taxon>
        <taxon>Nitrospirota</taxon>
        <taxon>Nitrospiria</taxon>
        <taxon>Nitrospirales</taxon>
        <taxon>Nitrospiraceae</taxon>
        <taxon>Nitrospira</taxon>
    </lineage>
</organism>
<evidence type="ECO:0000313" key="1">
    <source>
        <dbReference type="EMBL" id="CUS34530.1"/>
    </source>
</evidence>
<evidence type="ECO:0000313" key="2">
    <source>
        <dbReference type="Proteomes" id="UP000198736"/>
    </source>
</evidence>
<name>A0A0S4LHC1_9BACT</name>
<proteinExistence type="predicted"/>
<dbReference type="STRING" id="1742973.COMA2_170056"/>
<sequence length="494" mass="56111">MDEQFEIAAPDPSALIEAFRGLGYSLSTAIADLIDNSITAKARTIEITFHWAGKDSHICILDDGHGMSEKVLFEAMRPGSKSPLDTRASHDLGRFGLGLKTASFSQCRELCVASKAKCGSLSSYTWNLDYVCKHKEWRLLKSHTSSSKVYLDLLSNRLSGTAVVWSALDRVVGDTSSQDTAAHSRFNDAIDHVRQHLALTFHRFLEDRSLKISLNSQEVVPWNPFMERHDATYCSPEQEIPIGRSSVKFKGFVLPHKDKMSKQEWEDNGGPRGWTGHQGFYVYRNKRLLLQGDWLRLGRPNPWTREEQYKLARIRLDINNGTDGEWHLDVKKSTAKPPAIIRDTLTDLAARIRSEARKVYVHRGQYGPRPGSAVQLERPWVSRLRNGNRVYSINRENPLVAGVIQLCGTAKSDVETLLRYLEETVPVQQIWLDTAEQVQDQAVPYEGVDYAVLRADMRRIFDMLVSSGANPETTRQRIRAMEPFNRYPDLIKEL</sequence>
<dbReference type="SUPFAM" id="SSF55874">
    <property type="entry name" value="ATPase domain of HSP90 chaperone/DNA topoisomerase II/histidine kinase"/>
    <property type="match status" value="1"/>
</dbReference>
<dbReference type="AlphaFoldDB" id="A0A0S4LHC1"/>